<dbReference type="Gene3D" id="1.25.40.10">
    <property type="entry name" value="Tetratricopeptide repeat domain"/>
    <property type="match status" value="2"/>
</dbReference>
<accession>A0A6M4H8T3</accession>
<evidence type="ECO:0000256" key="1">
    <source>
        <dbReference type="ARBA" id="ARBA00022737"/>
    </source>
</evidence>
<reference evidence="4 5" key="1">
    <citation type="submission" date="2020-04" db="EMBL/GenBank/DDBJ databases">
        <title>Usitatibacter rugosus gen. nov., sp. nov. and Usitatibacter palustris sp. nov., novel members of Usitatibacteraceae fam. nov. within the order Nitrosomonadales isolated from soil.</title>
        <authorList>
            <person name="Huber K.J."/>
            <person name="Neumann-Schaal M."/>
            <person name="Geppert A."/>
            <person name="Luckner M."/>
            <person name="Wanner G."/>
            <person name="Overmann J."/>
        </authorList>
    </citation>
    <scope>NUCLEOTIDE SEQUENCE [LARGE SCALE GENOMIC DNA]</scope>
    <source>
        <strain evidence="4 5">Swamp67</strain>
    </source>
</reference>
<evidence type="ECO:0000313" key="4">
    <source>
        <dbReference type="EMBL" id="QJR14427.1"/>
    </source>
</evidence>
<keyword evidence="5" id="KW-1185">Reference proteome</keyword>
<sequence length="185" mass="20534">MNFESRRHYWRGRFFLLVNRPARALEGFEAALASDPSNVKAANSLGFAYGLLGKDALALQSFRRALAIADNAVTWFDIGFIHERMQQYPQAIEAFEKAVALSPKIDRAWYGLGMAHAHLGQHVKAAAALENAAELQPMNPHAWYALGMAYYVLGESDKLAAARAHLDRFDPKMALRLGKETGTES</sequence>
<dbReference type="RefSeq" id="WP_171161181.1">
    <property type="nucleotide sequence ID" value="NZ_CP053073.1"/>
</dbReference>
<evidence type="ECO:0000313" key="5">
    <source>
        <dbReference type="Proteomes" id="UP000503096"/>
    </source>
</evidence>
<dbReference type="Proteomes" id="UP000503096">
    <property type="component" value="Chromosome"/>
</dbReference>
<evidence type="ECO:0000256" key="2">
    <source>
        <dbReference type="ARBA" id="ARBA00022803"/>
    </source>
</evidence>
<organism evidence="4 5">
    <name type="scientific">Usitatibacter palustris</name>
    <dbReference type="NCBI Taxonomy" id="2732487"/>
    <lineage>
        <taxon>Bacteria</taxon>
        <taxon>Pseudomonadati</taxon>
        <taxon>Pseudomonadota</taxon>
        <taxon>Betaproteobacteria</taxon>
        <taxon>Nitrosomonadales</taxon>
        <taxon>Usitatibacteraceae</taxon>
        <taxon>Usitatibacter</taxon>
    </lineage>
</organism>
<dbReference type="InterPro" id="IPR011990">
    <property type="entry name" value="TPR-like_helical_dom_sf"/>
</dbReference>
<dbReference type="Pfam" id="PF13432">
    <property type="entry name" value="TPR_16"/>
    <property type="match status" value="2"/>
</dbReference>
<feature type="repeat" description="TPR" evidence="3">
    <location>
        <begin position="106"/>
        <end position="139"/>
    </location>
</feature>
<dbReference type="SMART" id="SM00028">
    <property type="entry name" value="TPR"/>
    <property type="match status" value="4"/>
</dbReference>
<name>A0A6M4H8T3_9PROT</name>
<proteinExistence type="predicted"/>
<dbReference type="PROSITE" id="PS50005">
    <property type="entry name" value="TPR"/>
    <property type="match status" value="3"/>
</dbReference>
<dbReference type="SUPFAM" id="SSF48452">
    <property type="entry name" value="TPR-like"/>
    <property type="match status" value="1"/>
</dbReference>
<feature type="repeat" description="TPR" evidence="3">
    <location>
        <begin position="72"/>
        <end position="105"/>
    </location>
</feature>
<dbReference type="KEGG" id="upl:DSM104440_01223"/>
<protein>
    <submittedName>
        <fullName evidence="4">Photosystem I assembly protein Ycf3</fullName>
    </submittedName>
</protein>
<dbReference type="PROSITE" id="PS50293">
    <property type="entry name" value="TPR_REGION"/>
    <property type="match status" value="1"/>
</dbReference>
<dbReference type="GO" id="GO:0009279">
    <property type="term" value="C:cell outer membrane"/>
    <property type="evidence" value="ECO:0007669"/>
    <property type="project" value="TreeGrafter"/>
</dbReference>
<keyword evidence="2 3" id="KW-0802">TPR repeat</keyword>
<dbReference type="EMBL" id="CP053073">
    <property type="protein sequence ID" value="QJR14427.1"/>
    <property type="molecule type" value="Genomic_DNA"/>
</dbReference>
<keyword evidence="1" id="KW-0677">Repeat</keyword>
<evidence type="ECO:0000256" key="3">
    <source>
        <dbReference type="PROSITE-ProRule" id="PRU00339"/>
    </source>
</evidence>
<dbReference type="InterPro" id="IPR050498">
    <property type="entry name" value="Ycf3"/>
</dbReference>
<gene>
    <name evidence="4" type="primary">ycf3</name>
    <name evidence="4" type="ORF">DSM104440_01223</name>
</gene>
<dbReference type="PANTHER" id="PTHR44858:SF1">
    <property type="entry name" value="UDP-N-ACETYLGLUCOSAMINE--PEPTIDE N-ACETYLGLUCOSAMINYLTRANSFERASE SPINDLY-RELATED"/>
    <property type="match status" value="1"/>
</dbReference>
<dbReference type="InParanoid" id="A0A6M4H8T3"/>
<feature type="repeat" description="TPR" evidence="3">
    <location>
        <begin position="5"/>
        <end position="38"/>
    </location>
</feature>
<dbReference type="GO" id="GO:0046813">
    <property type="term" value="P:receptor-mediated virion attachment to host cell"/>
    <property type="evidence" value="ECO:0007669"/>
    <property type="project" value="TreeGrafter"/>
</dbReference>
<dbReference type="AlphaFoldDB" id="A0A6M4H8T3"/>
<dbReference type="InterPro" id="IPR019734">
    <property type="entry name" value="TPR_rpt"/>
</dbReference>
<dbReference type="PANTHER" id="PTHR44858">
    <property type="entry name" value="TETRATRICOPEPTIDE REPEAT PROTEIN 6"/>
    <property type="match status" value="1"/>
</dbReference>